<feature type="transmembrane region" description="Helical" evidence="7">
    <location>
        <begin position="223"/>
        <end position="243"/>
    </location>
</feature>
<name>A0A1I8EJ03_WUCBA</name>
<evidence type="ECO:0000313" key="8">
    <source>
        <dbReference type="WBParaSite" id="maker-PairedContig_2379-snap-gene-1.16-mRNA-1"/>
    </source>
</evidence>
<feature type="transmembrane region" description="Helical" evidence="7">
    <location>
        <begin position="191"/>
        <end position="211"/>
    </location>
</feature>
<evidence type="ECO:0000256" key="4">
    <source>
        <dbReference type="ARBA" id="ARBA00022989"/>
    </source>
</evidence>
<dbReference type="PANTHER" id="PTHR20855:SF3">
    <property type="entry name" value="LD03007P"/>
    <property type="match status" value="1"/>
</dbReference>
<feature type="transmembrane region" description="Helical" evidence="7">
    <location>
        <begin position="102"/>
        <end position="118"/>
    </location>
</feature>
<dbReference type="AlphaFoldDB" id="A0A1I8EJ03"/>
<evidence type="ECO:0000256" key="5">
    <source>
        <dbReference type="ARBA" id="ARBA00023136"/>
    </source>
</evidence>
<dbReference type="STRING" id="6293.A0A1I8EJ03"/>
<dbReference type="InterPro" id="IPR004254">
    <property type="entry name" value="AdipoR/HlyIII-related"/>
</dbReference>
<feature type="transmembrane region" description="Helical" evidence="7">
    <location>
        <begin position="130"/>
        <end position="146"/>
    </location>
</feature>
<dbReference type="Pfam" id="PF03006">
    <property type="entry name" value="HlyIII"/>
    <property type="match status" value="1"/>
</dbReference>
<feature type="binding site" evidence="6">
    <location>
        <position position="221"/>
    </location>
    <ligand>
        <name>Zn(2+)</name>
        <dbReference type="ChEBI" id="CHEBI:29105"/>
    </ligand>
</feature>
<feature type="transmembrane region" description="Helical" evidence="7">
    <location>
        <begin position="153"/>
        <end position="171"/>
    </location>
</feature>
<keyword evidence="4 7" id="KW-1133">Transmembrane helix</keyword>
<feature type="binding site" evidence="6">
    <location>
        <position position="79"/>
    </location>
    <ligand>
        <name>Zn(2+)</name>
        <dbReference type="ChEBI" id="CHEBI:29105"/>
    </ligand>
</feature>
<keyword evidence="3 7" id="KW-0812">Transmembrane</keyword>
<reference evidence="8" key="1">
    <citation type="submission" date="2016-11" db="UniProtKB">
        <authorList>
            <consortium name="WormBaseParasite"/>
        </authorList>
    </citation>
    <scope>IDENTIFICATION</scope>
    <source>
        <strain evidence="8">pt0022</strain>
    </source>
</reference>
<feature type="binding site" evidence="6">
    <location>
        <position position="225"/>
    </location>
    <ligand>
        <name>Zn(2+)</name>
        <dbReference type="ChEBI" id="CHEBI:29105"/>
    </ligand>
</feature>
<dbReference type="PANTHER" id="PTHR20855">
    <property type="entry name" value="ADIPOR/PROGESTIN RECEPTOR-RELATED"/>
    <property type="match status" value="1"/>
</dbReference>
<comment type="subcellular location">
    <subcellularLocation>
        <location evidence="1">Membrane</location>
        <topology evidence="1">Multi-pass membrane protein</topology>
    </subcellularLocation>
</comment>
<evidence type="ECO:0000256" key="3">
    <source>
        <dbReference type="ARBA" id="ARBA00022692"/>
    </source>
</evidence>
<comment type="similarity">
    <text evidence="2">Belongs to the ADIPOR family.</text>
</comment>
<organism evidence="8">
    <name type="scientific">Wuchereria bancrofti</name>
    <dbReference type="NCBI Taxonomy" id="6293"/>
    <lineage>
        <taxon>Eukaryota</taxon>
        <taxon>Metazoa</taxon>
        <taxon>Ecdysozoa</taxon>
        <taxon>Nematoda</taxon>
        <taxon>Chromadorea</taxon>
        <taxon>Rhabditida</taxon>
        <taxon>Spirurina</taxon>
        <taxon>Spiruromorpha</taxon>
        <taxon>Filarioidea</taxon>
        <taxon>Onchocercidae</taxon>
        <taxon>Wuchereria</taxon>
    </lineage>
</organism>
<sequence>MNTCIFSPYMNKRAARGEAYEPTRYEHVANILSHGVAILPSIYGTQCLIAASRHESERNVSIIYCFFITVLFTTSTAYHTCELLFRPNKKKFRFYLHIIDRAAIYFFIAASYMPWFTLRQYESPENNFKWLVWLFAFLGTIYQCMFHERFKTIETLLYISFAVVPFSAIYSMECKKSSSINFKECMKFCDLSDLTLMLAGGIVYTIGVIFFKSDGIIPFAHTVWHLHVVVGAALHWYAVYSTLLGPNN</sequence>
<protein>
    <submittedName>
        <fullName evidence="8">Monocyte to macrophage differentiation protein</fullName>
    </submittedName>
</protein>
<feature type="transmembrane region" description="Helical" evidence="7">
    <location>
        <begin position="61"/>
        <end position="81"/>
    </location>
</feature>
<dbReference type="GO" id="GO:0046872">
    <property type="term" value="F:metal ion binding"/>
    <property type="evidence" value="ECO:0007669"/>
    <property type="project" value="UniProtKB-KW"/>
</dbReference>
<evidence type="ECO:0000256" key="6">
    <source>
        <dbReference type="PIRSR" id="PIRSR604254-1"/>
    </source>
</evidence>
<dbReference type="GO" id="GO:0016020">
    <property type="term" value="C:membrane"/>
    <property type="evidence" value="ECO:0007669"/>
    <property type="project" value="UniProtKB-SubCell"/>
</dbReference>
<proteinExistence type="inferred from homology"/>
<evidence type="ECO:0000256" key="2">
    <source>
        <dbReference type="ARBA" id="ARBA00007018"/>
    </source>
</evidence>
<keyword evidence="6" id="KW-0862">Zinc</keyword>
<evidence type="ECO:0000256" key="1">
    <source>
        <dbReference type="ARBA" id="ARBA00004141"/>
    </source>
</evidence>
<accession>A0A1I8EJ03</accession>
<keyword evidence="6" id="KW-0479">Metal-binding</keyword>
<dbReference type="WBParaSite" id="maker-PairedContig_2379-snap-gene-1.16-mRNA-1">
    <property type="protein sequence ID" value="maker-PairedContig_2379-snap-gene-1.16-mRNA-1"/>
    <property type="gene ID" value="maker-PairedContig_2379-snap-gene-1.16"/>
</dbReference>
<evidence type="ECO:0000256" key="7">
    <source>
        <dbReference type="SAM" id="Phobius"/>
    </source>
</evidence>
<keyword evidence="5 7" id="KW-0472">Membrane</keyword>